<evidence type="ECO:0008006" key="4">
    <source>
        <dbReference type="Google" id="ProtNLM"/>
    </source>
</evidence>
<keyword evidence="1" id="KW-0732">Signal</keyword>
<dbReference type="SUPFAM" id="SSF48452">
    <property type="entry name" value="TPR-like"/>
    <property type="match status" value="1"/>
</dbReference>
<dbReference type="InterPro" id="IPR011990">
    <property type="entry name" value="TPR-like_helical_dom_sf"/>
</dbReference>
<evidence type="ECO:0000256" key="1">
    <source>
        <dbReference type="SAM" id="SignalP"/>
    </source>
</evidence>
<evidence type="ECO:0000313" key="3">
    <source>
        <dbReference type="Proteomes" id="UP001165308"/>
    </source>
</evidence>
<feature type="chain" id="PRO_5045130621" description="Tetratricopeptide repeat protein" evidence="1">
    <location>
        <begin position="30"/>
        <end position="474"/>
    </location>
</feature>
<reference evidence="2" key="1">
    <citation type="submission" date="2022-05" db="EMBL/GenBank/DDBJ databases">
        <title>Halomonas geminus sp. nov. and Halomonas llamarensis sp. nov. isolated from high-altitude salars of the Atacama Desert.</title>
        <authorList>
            <person name="Hintersatz C."/>
            <person name="Rojas L.A."/>
            <person name="Wei T.-S."/>
            <person name="Kutschke S."/>
            <person name="Lehmann F."/>
            <person name="Jain R."/>
            <person name="Pollmann K."/>
        </authorList>
    </citation>
    <scope>NUCLEOTIDE SEQUENCE</scope>
    <source>
        <strain evidence="2">ATCHA</strain>
    </source>
</reference>
<name>A0ABT0SNX1_9GAMM</name>
<gene>
    <name evidence="2" type="ORF">M8006_05455</name>
</gene>
<evidence type="ECO:0000313" key="2">
    <source>
        <dbReference type="EMBL" id="MCL7929437.1"/>
    </source>
</evidence>
<organism evidence="2 3">
    <name type="scientific">Halomonas llamarensis</name>
    <dbReference type="NCBI Taxonomy" id="2945104"/>
    <lineage>
        <taxon>Bacteria</taxon>
        <taxon>Pseudomonadati</taxon>
        <taxon>Pseudomonadota</taxon>
        <taxon>Gammaproteobacteria</taxon>
        <taxon>Oceanospirillales</taxon>
        <taxon>Halomonadaceae</taxon>
        <taxon>Halomonas</taxon>
    </lineage>
</organism>
<dbReference type="RefSeq" id="WP_250080449.1">
    <property type="nucleotide sequence ID" value="NZ_JAMJPJ010000005.1"/>
</dbReference>
<protein>
    <recommendedName>
        <fullName evidence="4">Tetratricopeptide repeat protein</fullName>
    </recommendedName>
</protein>
<comment type="caution">
    <text evidence="2">The sequence shown here is derived from an EMBL/GenBank/DDBJ whole genome shotgun (WGS) entry which is preliminary data.</text>
</comment>
<dbReference type="EMBL" id="JAMJPJ010000005">
    <property type="protein sequence ID" value="MCL7929437.1"/>
    <property type="molecule type" value="Genomic_DNA"/>
</dbReference>
<dbReference type="Gene3D" id="1.25.40.10">
    <property type="entry name" value="Tetratricopeptide repeat domain"/>
    <property type="match status" value="1"/>
</dbReference>
<proteinExistence type="predicted"/>
<accession>A0ABT0SNX1</accession>
<feature type="signal peptide" evidence="1">
    <location>
        <begin position="1"/>
        <end position="29"/>
    </location>
</feature>
<dbReference type="SUPFAM" id="SSF56935">
    <property type="entry name" value="Porins"/>
    <property type="match status" value="1"/>
</dbReference>
<sequence length="474" mass="54039">MKPVTVQPTRLYCLLGITLWLLCTTRALAYEETRQSARQTLEQGNAVAAYQLMKAEEMGHSGDPEFDYWLGVFALRAGNVSHALIALDRVLLTEPEHAGARMERVAALLQLDQRRAAEEEIERLEALSPPPEAQAAIRRFKAVIEQRRRGDNDPQHNLSLGVAFGYDSNPQRYHSDIALDPLPAPLRNVVDQLIESDVLDLDDPNQLDDATFASRSSLYHQLQASYRGRFPIDEHSRWLLDATAQTQRYMSDAAEEIDLTLLQLAPAYQRELSNGHTWTLQPSGLQGWGGAKQDPLLTRWGLNGRYAYTVGTKSQLTWELSVQRNNFDNALSDYDAGRLGVKLTTPLTHINLRWQAQLSKEWAHGTGNQQRAGGDLNHWQVGMGVDVPIGERQLIRGNMGYHERNYQDDVNNITSRYQPTAREEQIWEARLSWLYPLNRHWLVETSANYEQRDATIEFYDSTRLQTQIGVRYLF</sequence>
<dbReference type="Proteomes" id="UP001165308">
    <property type="component" value="Unassembled WGS sequence"/>
</dbReference>
<keyword evidence="3" id="KW-1185">Reference proteome</keyword>